<evidence type="ECO:0000256" key="2">
    <source>
        <dbReference type="PROSITE-ProRule" id="PRU00284"/>
    </source>
</evidence>
<dbReference type="InterPro" id="IPR004089">
    <property type="entry name" value="MCPsignal_dom"/>
</dbReference>
<accession>E1JT31</accession>
<dbReference type="Gene3D" id="1.10.287.950">
    <property type="entry name" value="Methyl-accepting chemotaxis protein"/>
    <property type="match status" value="1"/>
</dbReference>
<dbReference type="PROSITE" id="PS50111">
    <property type="entry name" value="CHEMOTAXIS_TRANSDUC_2"/>
    <property type="match status" value="1"/>
</dbReference>
<organism evidence="5 6">
    <name type="scientific">Solidesulfovibrio fructosivorans JJ]</name>
    <dbReference type="NCBI Taxonomy" id="596151"/>
    <lineage>
        <taxon>Bacteria</taxon>
        <taxon>Pseudomonadati</taxon>
        <taxon>Thermodesulfobacteriota</taxon>
        <taxon>Desulfovibrionia</taxon>
        <taxon>Desulfovibrionales</taxon>
        <taxon>Desulfovibrionaceae</taxon>
        <taxon>Solidesulfovibrio</taxon>
    </lineage>
</organism>
<dbReference type="AlphaFoldDB" id="E1JT31"/>
<dbReference type="PANTHER" id="PTHR32089:SF112">
    <property type="entry name" value="LYSOZYME-LIKE PROTEIN-RELATED"/>
    <property type="match status" value="1"/>
</dbReference>
<evidence type="ECO:0000256" key="1">
    <source>
        <dbReference type="ARBA" id="ARBA00023224"/>
    </source>
</evidence>
<sequence precursor="true">MSKRTSSLGVKALLLVLFVAAVVLAGLFAANTLWQREMTLNRIREAARRSARLIELVVGEPMRLGDNETTISQFSLIAGTRGRLQAYLTDFRGEATYATRKEALRQPLTRTLPGPGIAALLDTALTKGQDAADLETVNGKPSFVTARPVKNAPECHHCHGASREILGAMVTVEDVGSEMAALKGAEVKAGLLSLGGLLALVAALWLFMKRTIIDRLAFISVRSEHIAAGDMDACQDIHQRVDQRTQKGRVDEITQLGRSLCTLVENLKHKIAEADQKSCEAACEAERAGTCLAEAETAREEALAARREGAAAAARTLEGVLARMGDASASLSEKVQQARDGSHVQKDAAKETSLAITEMNKVVLDVAQNAADAVSTAGDARDRASQGSKSVLDLVAMIGSIRQRAESLREDITALGKEAQGIGAVIGVISDIADQTNLLALNAAIEAARAGDAGRGFAVVADEVRKLAEKTMQATTEVEQAITAIQQGTREHVESVREAAEAIEKADVLARGSGDALTGIVSLVGASADQISSIAAAAEEQSAVSEQISNTMDSISHISEETAVAMEHAGEAVAGLTEEAENLKRLIDEMLA</sequence>
<dbReference type="eggNOG" id="COG0840">
    <property type="taxonomic scope" value="Bacteria"/>
</dbReference>
<dbReference type="RefSeq" id="WP_005991269.1">
    <property type="nucleotide sequence ID" value="NZ_AECZ01000003.1"/>
</dbReference>
<feature type="domain" description="Methyl-accepting transducer" evidence="4">
    <location>
        <begin position="320"/>
        <end position="556"/>
    </location>
</feature>
<dbReference type="SMART" id="SM00283">
    <property type="entry name" value="MA"/>
    <property type="match status" value="1"/>
</dbReference>
<reference evidence="5 6" key="1">
    <citation type="submission" date="2010-08" db="EMBL/GenBank/DDBJ databases">
        <title>The draft genome of Desulfovibrio fructosovorans JJ.</title>
        <authorList>
            <consortium name="US DOE Joint Genome Institute (JGI-PGF)"/>
            <person name="Lucas S."/>
            <person name="Copeland A."/>
            <person name="Lapidus A."/>
            <person name="Cheng J.-F."/>
            <person name="Bruce D."/>
            <person name="Goodwin L."/>
            <person name="Pitluck S."/>
            <person name="Land M.L."/>
            <person name="Hauser L."/>
            <person name="Chang Y.-J."/>
            <person name="Jeffries C."/>
            <person name="Wall J.D."/>
            <person name="Stahl D.A."/>
            <person name="Arkin A.P."/>
            <person name="Dehal P."/>
            <person name="Stolyar S.M."/>
            <person name="Hazen T.C."/>
            <person name="Woyke T.J."/>
        </authorList>
    </citation>
    <scope>NUCLEOTIDE SEQUENCE [LARGE SCALE GENOMIC DNA]</scope>
    <source>
        <strain evidence="5 6">JJ</strain>
    </source>
</reference>
<keyword evidence="1 2" id="KW-0807">Transducer</keyword>
<dbReference type="GO" id="GO:0007165">
    <property type="term" value="P:signal transduction"/>
    <property type="evidence" value="ECO:0007669"/>
    <property type="project" value="UniProtKB-KW"/>
</dbReference>
<comment type="caution">
    <text evidence="5">The sequence shown here is derived from an EMBL/GenBank/DDBJ whole genome shotgun (WGS) entry which is preliminary data.</text>
</comment>
<dbReference type="Gene3D" id="3.30.450.290">
    <property type="match status" value="1"/>
</dbReference>
<keyword evidence="3" id="KW-0812">Transmembrane</keyword>
<dbReference type="OrthoDB" id="9816383at2"/>
<gene>
    <name evidence="5" type="ORF">DesfrDRAFT_0770</name>
</gene>
<feature type="transmembrane region" description="Helical" evidence="3">
    <location>
        <begin position="189"/>
        <end position="208"/>
    </location>
</feature>
<proteinExistence type="predicted"/>
<dbReference type="EMBL" id="AECZ01000003">
    <property type="protein sequence ID" value="EFL52664.1"/>
    <property type="molecule type" value="Genomic_DNA"/>
</dbReference>
<dbReference type="Proteomes" id="UP000006250">
    <property type="component" value="Unassembled WGS sequence"/>
</dbReference>
<dbReference type="STRING" id="596151.DesfrDRAFT_0770"/>
<dbReference type="SUPFAM" id="SSF58104">
    <property type="entry name" value="Methyl-accepting chemotaxis protein (MCP) signaling domain"/>
    <property type="match status" value="1"/>
</dbReference>
<keyword evidence="3" id="KW-0472">Membrane</keyword>
<dbReference type="Pfam" id="PF00015">
    <property type="entry name" value="MCPsignal"/>
    <property type="match status" value="1"/>
</dbReference>
<dbReference type="CDD" id="cd11386">
    <property type="entry name" value="MCP_signal"/>
    <property type="match status" value="1"/>
</dbReference>
<evidence type="ECO:0000313" key="6">
    <source>
        <dbReference type="Proteomes" id="UP000006250"/>
    </source>
</evidence>
<name>E1JT31_SOLFR</name>
<evidence type="ECO:0000313" key="5">
    <source>
        <dbReference type="EMBL" id="EFL52664.1"/>
    </source>
</evidence>
<evidence type="ECO:0000259" key="4">
    <source>
        <dbReference type="PROSITE" id="PS50111"/>
    </source>
</evidence>
<protein>
    <submittedName>
        <fullName evidence="5">Methyl-accepting chemotaxis sensory transducer</fullName>
    </submittedName>
</protein>
<dbReference type="PANTHER" id="PTHR32089">
    <property type="entry name" value="METHYL-ACCEPTING CHEMOTAXIS PROTEIN MCPB"/>
    <property type="match status" value="1"/>
</dbReference>
<dbReference type="Gene3D" id="6.10.340.10">
    <property type="match status" value="1"/>
</dbReference>
<keyword evidence="6" id="KW-1185">Reference proteome</keyword>
<keyword evidence="3" id="KW-1133">Transmembrane helix</keyword>
<evidence type="ECO:0000256" key="3">
    <source>
        <dbReference type="SAM" id="Phobius"/>
    </source>
</evidence>
<dbReference type="GO" id="GO:0016020">
    <property type="term" value="C:membrane"/>
    <property type="evidence" value="ECO:0007669"/>
    <property type="project" value="InterPro"/>
</dbReference>